<dbReference type="CDD" id="cd08023">
    <property type="entry name" value="GH16_laminarinase_like"/>
    <property type="match status" value="1"/>
</dbReference>
<reference evidence="3 4" key="1">
    <citation type="submission" date="2016-10" db="EMBL/GenBank/DDBJ databases">
        <authorList>
            <person name="de Groot N.N."/>
        </authorList>
    </citation>
    <scope>NUCLEOTIDE SEQUENCE [LARGE SCALE GENOMIC DNA]</scope>
    <source>
        <strain evidence="3 4">CGMCC 1.7031</strain>
    </source>
</reference>
<proteinExistence type="inferred from homology"/>
<evidence type="ECO:0000313" key="4">
    <source>
        <dbReference type="Proteomes" id="UP000199354"/>
    </source>
</evidence>
<dbReference type="SUPFAM" id="SSF49899">
    <property type="entry name" value="Concanavalin A-like lectins/glucanases"/>
    <property type="match status" value="1"/>
</dbReference>
<dbReference type="AlphaFoldDB" id="A0A1G5ENA2"/>
<dbReference type="EMBL" id="FMVF01000004">
    <property type="protein sequence ID" value="SCY28483.1"/>
    <property type="molecule type" value="Genomic_DNA"/>
</dbReference>
<keyword evidence="3" id="KW-0378">Hydrolase</keyword>
<organism evidence="3 4">
    <name type="scientific">Flavobacterium caeni</name>
    <dbReference type="NCBI Taxonomy" id="490189"/>
    <lineage>
        <taxon>Bacteria</taxon>
        <taxon>Pseudomonadati</taxon>
        <taxon>Bacteroidota</taxon>
        <taxon>Flavobacteriia</taxon>
        <taxon>Flavobacteriales</taxon>
        <taxon>Flavobacteriaceae</taxon>
        <taxon>Flavobacterium</taxon>
    </lineage>
</organism>
<dbReference type="Proteomes" id="UP000199354">
    <property type="component" value="Unassembled WGS sequence"/>
</dbReference>
<dbReference type="Gene3D" id="2.60.120.200">
    <property type="match status" value="1"/>
</dbReference>
<gene>
    <name evidence="3" type="ORF">SAMN02927903_01115</name>
</gene>
<dbReference type="STRING" id="490189.SAMN02927903_01115"/>
<dbReference type="GO" id="GO:0004553">
    <property type="term" value="F:hydrolase activity, hydrolyzing O-glycosyl compounds"/>
    <property type="evidence" value="ECO:0007669"/>
    <property type="project" value="InterPro"/>
</dbReference>
<protein>
    <submittedName>
        <fullName evidence="3">Glycosyl hydrolases family 16</fullName>
    </submittedName>
</protein>
<accession>A0A1G5ENA2</accession>
<evidence type="ECO:0000259" key="2">
    <source>
        <dbReference type="PROSITE" id="PS51762"/>
    </source>
</evidence>
<dbReference type="InterPro" id="IPR000757">
    <property type="entry name" value="Beta-glucanase-like"/>
</dbReference>
<dbReference type="InterPro" id="IPR050546">
    <property type="entry name" value="Glycosyl_Hydrlase_16"/>
</dbReference>
<dbReference type="PANTHER" id="PTHR10963">
    <property type="entry name" value="GLYCOSYL HYDROLASE-RELATED"/>
    <property type="match status" value="1"/>
</dbReference>
<comment type="similarity">
    <text evidence="1">Belongs to the glycosyl hydrolase 16 family.</text>
</comment>
<name>A0A1G5ENA2_9FLAO</name>
<sequence>MACPYKGAGHWLTLKPKYTMTYFSKKYLTLTALACLSLSLTGCDEEAKQSLPSHSWQLVWHDEFDGTAGSLPDDTKWGFDLGNNNGWGNQELEVYTNNPENVSLDGNGNLVITAIKNGNSFTSARVKTQEKFAQAYGRFEARLKTPYGPGVWPAFWMLGDNVGEVGWPMCGEIDIMEMRGQAPSTVLGTVHGPGYSAGNAISGSYTLQANRFDLDYHVFAVEWTPNQLDFFVDGYLFKRITPQDTPGQWVYDHPFFMILNVAVGGTFAGFPTDQTPFPQKMTIDYVRVYQ</sequence>
<dbReference type="PANTHER" id="PTHR10963:SF55">
    <property type="entry name" value="GLYCOSIDE HYDROLASE FAMILY 16 PROTEIN"/>
    <property type="match status" value="1"/>
</dbReference>
<dbReference type="GO" id="GO:0005975">
    <property type="term" value="P:carbohydrate metabolic process"/>
    <property type="evidence" value="ECO:0007669"/>
    <property type="project" value="InterPro"/>
</dbReference>
<evidence type="ECO:0000256" key="1">
    <source>
        <dbReference type="ARBA" id="ARBA00006865"/>
    </source>
</evidence>
<evidence type="ECO:0000313" key="3">
    <source>
        <dbReference type="EMBL" id="SCY28483.1"/>
    </source>
</evidence>
<keyword evidence="4" id="KW-1185">Reference proteome</keyword>
<feature type="domain" description="GH16" evidence="2">
    <location>
        <begin position="44"/>
        <end position="290"/>
    </location>
</feature>
<dbReference type="Pfam" id="PF00722">
    <property type="entry name" value="Glyco_hydro_16"/>
    <property type="match status" value="1"/>
</dbReference>
<dbReference type="PROSITE" id="PS51762">
    <property type="entry name" value="GH16_2"/>
    <property type="match status" value="1"/>
</dbReference>
<dbReference type="InterPro" id="IPR013320">
    <property type="entry name" value="ConA-like_dom_sf"/>
</dbReference>